<feature type="compositionally biased region" description="Pro residues" evidence="1">
    <location>
        <begin position="51"/>
        <end position="65"/>
    </location>
</feature>
<protein>
    <submittedName>
        <fullName evidence="3">Uncharacterized protein</fullName>
    </submittedName>
</protein>
<accession>A0AAD7LQY5</accession>
<dbReference type="EMBL" id="JARAOO010000007">
    <property type="protein sequence ID" value="KAJ7962734.1"/>
    <property type="molecule type" value="Genomic_DNA"/>
</dbReference>
<feature type="region of interest" description="Disordered" evidence="1">
    <location>
        <begin position="44"/>
        <end position="97"/>
    </location>
</feature>
<dbReference type="AlphaFoldDB" id="A0AAD7LQY5"/>
<dbReference type="KEGG" id="qsa:O6P43_017921"/>
<comment type="caution">
    <text evidence="3">The sequence shown here is derived from an EMBL/GenBank/DDBJ whole genome shotgun (WGS) entry which is preliminary data.</text>
</comment>
<evidence type="ECO:0000256" key="1">
    <source>
        <dbReference type="SAM" id="MobiDB-lite"/>
    </source>
</evidence>
<sequence length="97" mass="11037">MRALLLFSIIAFHNNIFSTSFVTQARPLLQEGLVSWSYLSLQSDENHRRSPPSPPPPPIKAPPPSRNYFPNTLLPNHHLPNHHQLPANTQQVVQKML</sequence>
<evidence type="ECO:0000313" key="4">
    <source>
        <dbReference type="Proteomes" id="UP001163823"/>
    </source>
</evidence>
<feature type="chain" id="PRO_5042010419" evidence="2">
    <location>
        <begin position="19"/>
        <end position="97"/>
    </location>
</feature>
<keyword evidence="2" id="KW-0732">Signal</keyword>
<organism evidence="3 4">
    <name type="scientific">Quillaja saponaria</name>
    <name type="common">Soap bark tree</name>
    <dbReference type="NCBI Taxonomy" id="32244"/>
    <lineage>
        <taxon>Eukaryota</taxon>
        <taxon>Viridiplantae</taxon>
        <taxon>Streptophyta</taxon>
        <taxon>Embryophyta</taxon>
        <taxon>Tracheophyta</taxon>
        <taxon>Spermatophyta</taxon>
        <taxon>Magnoliopsida</taxon>
        <taxon>eudicotyledons</taxon>
        <taxon>Gunneridae</taxon>
        <taxon>Pentapetalae</taxon>
        <taxon>rosids</taxon>
        <taxon>fabids</taxon>
        <taxon>Fabales</taxon>
        <taxon>Quillajaceae</taxon>
        <taxon>Quillaja</taxon>
    </lineage>
</organism>
<evidence type="ECO:0000256" key="2">
    <source>
        <dbReference type="SAM" id="SignalP"/>
    </source>
</evidence>
<proteinExistence type="predicted"/>
<feature type="signal peptide" evidence="2">
    <location>
        <begin position="1"/>
        <end position="18"/>
    </location>
</feature>
<name>A0AAD7LQY5_QUISA</name>
<reference evidence="3" key="1">
    <citation type="journal article" date="2023" name="Science">
        <title>Elucidation of the pathway for biosynthesis of saponin adjuvants from the soapbark tree.</title>
        <authorList>
            <person name="Reed J."/>
            <person name="Orme A."/>
            <person name="El-Demerdash A."/>
            <person name="Owen C."/>
            <person name="Martin L.B.B."/>
            <person name="Misra R.C."/>
            <person name="Kikuchi S."/>
            <person name="Rejzek M."/>
            <person name="Martin A.C."/>
            <person name="Harkess A."/>
            <person name="Leebens-Mack J."/>
            <person name="Louveau T."/>
            <person name="Stephenson M.J."/>
            <person name="Osbourn A."/>
        </authorList>
    </citation>
    <scope>NUCLEOTIDE SEQUENCE</scope>
    <source>
        <strain evidence="3">S10</strain>
    </source>
</reference>
<keyword evidence="4" id="KW-1185">Reference proteome</keyword>
<dbReference type="Proteomes" id="UP001163823">
    <property type="component" value="Chromosome 7"/>
</dbReference>
<evidence type="ECO:0000313" key="3">
    <source>
        <dbReference type="EMBL" id="KAJ7962734.1"/>
    </source>
</evidence>
<gene>
    <name evidence="3" type="ORF">O6P43_017921</name>
</gene>
<feature type="compositionally biased region" description="Low complexity" evidence="1">
    <location>
        <begin position="70"/>
        <end position="88"/>
    </location>
</feature>